<dbReference type="InterPro" id="IPR001845">
    <property type="entry name" value="HTH_ArsR_DNA-bd_dom"/>
</dbReference>
<dbReference type="InterPro" id="IPR036390">
    <property type="entry name" value="WH_DNA-bd_sf"/>
</dbReference>
<dbReference type="Gene3D" id="1.10.10.10">
    <property type="entry name" value="Winged helix-like DNA-binding domain superfamily/Winged helix DNA-binding domain"/>
    <property type="match status" value="1"/>
</dbReference>
<dbReference type="CDD" id="cd00090">
    <property type="entry name" value="HTH_ARSR"/>
    <property type="match status" value="1"/>
</dbReference>
<evidence type="ECO:0000313" key="3">
    <source>
        <dbReference type="Proteomes" id="UP000035763"/>
    </source>
</evidence>
<reference evidence="2 3" key="1">
    <citation type="journal article" date="2013" name="ISME J.">
        <title>A metabolic model for members of the genus Tetrasphaera involved in enhanced biological phosphorus removal.</title>
        <authorList>
            <person name="Kristiansen R."/>
            <person name="Nguyen H.T.T."/>
            <person name="Saunders A.M."/>
            <person name="Nielsen J.L."/>
            <person name="Wimmer R."/>
            <person name="Le V.Q."/>
            <person name="McIlroy S.J."/>
            <person name="Petrovski S."/>
            <person name="Seviour R.J."/>
            <person name="Calteau A."/>
            <person name="Nielsen K.L."/>
            <person name="Nielsen P.H."/>
        </authorList>
    </citation>
    <scope>NUCLEOTIDE SEQUENCE [LARGE SCALE GENOMIC DNA]</scope>
    <source>
        <strain evidence="2 3">Ben110</strain>
    </source>
</reference>
<dbReference type="Pfam" id="PF12840">
    <property type="entry name" value="HTH_20"/>
    <property type="match status" value="1"/>
</dbReference>
<dbReference type="EMBL" id="CAJA01000011">
    <property type="protein sequence ID" value="CCH71745.1"/>
    <property type="molecule type" value="Genomic_DNA"/>
</dbReference>
<dbReference type="PROSITE" id="PS50987">
    <property type="entry name" value="HTH_ARSR_2"/>
    <property type="match status" value="1"/>
</dbReference>
<dbReference type="STRING" id="1193182.BN11_1080020"/>
<keyword evidence="3" id="KW-1185">Reference proteome</keyword>
<dbReference type="NCBIfam" id="NF033788">
    <property type="entry name" value="HTH_metalloreg"/>
    <property type="match status" value="1"/>
</dbReference>
<gene>
    <name evidence="2" type="ORF">BN11_1080020</name>
</gene>
<dbReference type="SMART" id="SM00418">
    <property type="entry name" value="HTH_ARSR"/>
    <property type="match status" value="1"/>
</dbReference>
<proteinExistence type="predicted"/>
<dbReference type="PANTHER" id="PTHR38600">
    <property type="entry name" value="TRANSCRIPTIONAL REGULATORY PROTEIN"/>
    <property type="match status" value="1"/>
</dbReference>
<evidence type="ECO:0000259" key="1">
    <source>
        <dbReference type="PROSITE" id="PS50987"/>
    </source>
</evidence>
<feature type="domain" description="HTH arsR-type" evidence="1">
    <location>
        <begin position="1"/>
        <end position="93"/>
    </location>
</feature>
<dbReference type="SUPFAM" id="SSF46785">
    <property type="entry name" value="Winged helix' DNA-binding domain"/>
    <property type="match status" value="1"/>
</dbReference>
<organism evidence="2 3">
    <name type="scientific">Nostocoides australiense Ben110</name>
    <dbReference type="NCBI Taxonomy" id="1193182"/>
    <lineage>
        <taxon>Bacteria</taxon>
        <taxon>Bacillati</taxon>
        <taxon>Actinomycetota</taxon>
        <taxon>Actinomycetes</taxon>
        <taxon>Micrococcales</taxon>
        <taxon>Intrasporangiaceae</taxon>
        <taxon>Nostocoides</taxon>
    </lineage>
</organism>
<dbReference type="OrthoDB" id="3630048at2"/>
<dbReference type="PANTHER" id="PTHR38600:SF2">
    <property type="entry name" value="SLL0088 PROTEIN"/>
    <property type="match status" value="1"/>
</dbReference>
<evidence type="ECO:0000313" key="2">
    <source>
        <dbReference type="EMBL" id="CCH71745.1"/>
    </source>
</evidence>
<name>W6JTJ3_9MICO</name>
<dbReference type="InterPro" id="IPR011991">
    <property type="entry name" value="ArsR-like_HTH"/>
</dbReference>
<dbReference type="InterPro" id="IPR036388">
    <property type="entry name" value="WH-like_DNA-bd_sf"/>
</dbReference>
<accession>W6JTJ3</accession>
<dbReference type="AlphaFoldDB" id="W6JTJ3"/>
<dbReference type="GO" id="GO:0003700">
    <property type="term" value="F:DNA-binding transcription factor activity"/>
    <property type="evidence" value="ECO:0007669"/>
    <property type="project" value="InterPro"/>
</dbReference>
<dbReference type="Proteomes" id="UP000035763">
    <property type="component" value="Unassembled WGS sequence"/>
</dbReference>
<comment type="caution">
    <text evidence="2">The sequence shown here is derived from an EMBL/GenBank/DDBJ whole genome shotgun (WGS) entry which is preliminary data.</text>
</comment>
<dbReference type="RefSeq" id="WP_048696583.1">
    <property type="nucleotide sequence ID" value="NZ_HG764815.1"/>
</dbReference>
<protein>
    <submittedName>
        <fullName evidence="2">Transcriptional regulator</fullName>
    </submittedName>
</protein>
<sequence>MTAVASPVALCGALADDTRWEILRRLGEQPLSASELAQRLPVTRQAIARHLGVLHEVGLVEPAKEGRQLRYRALGQPLTQLARDLENIGQAWEQRLDRLRAIAEERAHP</sequence>
<dbReference type="PRINTS" id="PR00778">
    <property type="entry name" value="HTHARSR"/>
</dbReference>